<dbReference type="FunFam" id="3.40.50.300:FF:001328">
    <property type="entry name" value="Dynein heavy chain 6, axonemal"/>
    <property type="match status" value="1"/>
</dbReference>
<dbReference type="Proteomes" id="UP000054558">
    <property type="component" value="Unassembled WGS sequence"/>
</dbReference>
<dbReference type="Pfam" id="PF12774">
    <property type="entry name" value="AAA_6"/>
    <property type="match status" value="1"/>
</dbReference>
<dbReference type="InterPro" id="IPR054354">
    <property type="entry name" value="DYNC2H1-like_lid"/>
</dbReference>
<dbReference type="OrthoDB" id="1904354at2759"/>
<dbReference type="GO" id="GO:0008569">
    <property type="term" value="F:minus-end-directed microtubule motor activity"/>
    <property type="evidence" value="ECO:0007669"/>
    <property type="project" value="InterPro"/>
</dbReference>
<evidence type="ECO:0000256" key="11">
    <source>
        <dbReference type="ARBA" id="ARBA00023054"/>
    </source>
</evidence>
<dbReference type="Gene3D" id="6.10.140.1060">
    <property type="match status" value="1"/>
</dbReference>
<feature type="coiled-coil region" evidence="20">
    <location>
        <begin position="796"/>
        <end position="823"/>
    </location>
</feature>
<dbReference type="FunFam" id="1.20.920.20:FF:000006">
    <property type="entry name" value="Dynein, axonemal, heavy chain 6"/>
    <property type="match status" value="1"/>
</dbReference>
<evidence type="ECO:0000256" key="16">
    <source>
        <dbReference type="ARBA" id="ARBA00062885"/>
    </source>
</evidence>
<dbReference type="InterPro" id="IPR042228">
    <property type="entry name" value="Dynein_linker_3"/>
</dbReference>
<dbReference type="PANTHER" id="PTHR45703:SF38">
    <property type="entry name" value="DYNEINS HEAVY CHAIN"/>
    <property type="match status" value="1"/>
</dbReference>
<dbReference type="Pfam" id="PF12777">
    <property type="entry name" value="MT"/>
    <property type="match status" value="1"/>
</dbReference>
<accession>A0A1Y1IHL4</accession>
<feature type="domain" description="AAA+ ATPase" evidence="22">
    <location>
        <begin position="1505"/>
        <end position="1644"/>
    </location>
</feature>
<keyword evidence="8" id="KW-0067">ATP-binding</keyword>
<dbReference type="InterPro" id="IPR042219">
    <property type="entry name" value="AAA_lid_11_sf"/>
</dbReference>
<dbReference type="Gene3D" id="1.20.58.1120">
    <property type="match status" value="1"/>
</dbReference>
<dbReference type="GO" id="GO:0045505">
    <property type="term" value="F:dynein intermediate chain binding"/>
    <property type="evidence" value="ECO:0007669"/>
    <property type="project" value="InterPro"/>
</dbReference>
<dbReference type="FunFam" id="1.10.287.2620:FF:000002">
    <property type="entry name" value="Dynein heavy chain 2, axonemal"/>
    <property type="match status" value="1"/>
</dbReference>
<evidence type="ECO:0000256" key="20">
    <source>
        <dbReference type="SAM" id="Coils"/>
    </source>
</evidence>
<comment type="subcellular location">
    <subcellularLocation>
        <location evidence="1">Cytoplasm</location>
        <location evidence="1">Cytoskeleton</location>
        <location evidence="1">Flagellum axoneme</location>
    </subcellularLocation>
</comment>
<dbReference type="Gene3D" id="1.10.8.710">
    <property type="match status" value="1"/>
</dbReference>
<dbReference type="Pfam" id="PF12780">
    <property type="entry name" value="AAA_8"/>
    <property type="match status" value="1"/>
</dbReference>
<keyword evidence="11 20" id="KW-0175">Coiled coil</keyword>
<dbReference type="InterPro" id="IPR027417">
    <property type="entry name" value="P-loop_NTPase"/>
</dbReference>
<feature type="domain" description="AAA+ ATPase" evidence="22">
    <location>
        <begin position="2169"/>
        <end position="2317"/>
    </location>
</feature>
<keyword evidence="4" id="KW-0493">Microtubule</keyword>
<dbReference type="Pfam" id="PF22597">
    <property type="entry name" value="DYN_lid"/>
    <property type="match status" value="1"/>
</dbReference>
<dbReference type="Gene3D" id="3.20.180.20">
    <property type="entry name" value="Dynein heavy chain, N-terminal domain 2"/>
    <property type="match status" value="1"/>
</dbReference>
<dbReference type="EMBL" id="DF237572">
    <property type="protein sequence ID" value="GAQ90294.1"/>
    <property type="molecule type" value="Genomic_DNA"/>
</dbReference>
<dbReference type="PANTHER" id="PTHR45703">
    <property type="entry name" value="DYNEIN HEAVY CHAIN"/>
    <property type="match status" value="1"/>
</dbReference>
<dbReference type="Pfam" id="PF03028">
    <property type="entry name" value="Dynein_heavy"/>
    <property type="match status" value="1"/>
</dbReference>
<dbReference type="Gene3D" id="1.20.140.100">
    <property type="entry name" value="Dynein heavy chain, N-terminal domain 2"/>
    <property type="match status" value="1"/>
</dbReference>
<dbReference type="Gene3D" id="1.10.472.130">
    <property type="match status" value="1"/>
</dbReference>
<dbReference type="FunFam" id="1.10.8.720:FF:000001">
    <property type="entry name" value="dynein heavy chain 7, axonemal"/>
    <property type="match status" value="1"/>
</dbReference>
<proteinExistence type="inferred from homology"/>
<dbReference type="InterPro" id="IPR004273">
    <property type="entry name" value="Dynein_heavy_D6_P-loop"/>
</dbReference>
<evidence type="ECO:0000256" key="17">
    <source>
        <dbReference type="ARBA" id="ARBA00071816"/>
    </source>
</evidence>
<dbReference type="InterPro" id="IPR013602">
    <property type="entry name" value="Dynein_heavy_linker"/>
</dbReference>
<feature type="coiled-coil region" evidence="20">
    <location>
        <begin position="3017"/>
        <end position="3065"/>
    </location>
</feature>
<dbReference type="SUPFAM" id="SSF52540">
    <property type="entry name" value="P-loop containing nucleoside triphosphate hydrolases"/>
    <property type="match status" value="4"/>
</dbReference>
<dbReference type="GO" id="GO:0051959">
    <property type="term" value="F:dynein light intermediate chain binding"/>
    <property type="evidence" value="ECO:0007669"/>
    <property type="project" value="InterPro"/>
</dbReference>
<dbReference type="InterPro" id="IPR043157">
    <property type="entry name" value="Dynein_AAA1S"/>
</dbReference>
<dbReference type="InterPro" id="IPR003593">
    <property type="entry name" value="AAA+_ATPase"/>
</dbReference>
<evidence type="ECO:0000256" key="18">
    <source>
        <dbReference type="ARBA" id="ARBA00078543"/>
    </source>
</evidence>
<dbReference type="Pfam" id="PF17852">
    <property type="entry name" value="Dynein_AAA_lid"/>
    <property type="match status" value="1"/>
</dbReference>
<keyword evidence="15" id="KW-0966">Cell projection</keyword>
<keyword evidence="9" id="KW-0282">Flagellum</keyword>
<evidence type="ECO:0000256" key="4">
    <source>
        <dbReference type="ARBA" id="ARBA00022701"/>
    </source>
</evidence>
<evidence type="ECO:0000256" key="8">
    <source>
        <dbReference type="ARBA" id="ARBA00022840"/>
    </source>
</evidence>
<dbReference type="FunFam" id="1.10.8.710:FF:000004">
    <property type="entry name" value="Dynein axonemal heavy chain 6"/>
    <property type="match status" value="1"/>
</dbReference>
<dbReference type="InterPro" id="IPR041228">
    <property type="entry name" value="Dynein_C"/>
</dbReference>
<dbReference type="Gene3D" id="3.40.50.300">
    <property type="entry name" value="P-loop containing nucleotide triphosphate hydrolases"/>
    <property type="match status" value="5"/>
</dbReference>
<gene>
    <name evidence="23" type="ORF">KFL_006230030</name>
</gene>
<dbReference type="FunFam" id="3.20.180.20:FF:000003">
    <property type="entry name" value="Dynein heavy chain 12, axonemal"/>
    <property type="match status" value="1"/>
</dbReference>
<dbReference type="InterPro" id="IPR042222">
    <property type="entry name" value="Dynein_2_N"/>
</dbReference>
<dbReference type="FunFam" id="1.20.140.100:FF:000004">
    <property type="entry name" value="Dynein axonemal heavy chain 6"/>
    <property type="match status" value="1"/>
</dbReference>
<dbReference type="FunFam" id="1.20.58.1120:FF:000005">
    <property type="entry name" value="Dynein, axonemal, heavy chain 12"/>
    <property type="match status" value="1"/>
</dbReference>
<evidence type="ECO:0000256" key="2">
    <source>
        <dbReference type="ARBA" id="ARBA00008887"/>
    </source>
</evidence>
<keyword evidence="5" id="KW-0677">Repeat</keyword>
<dbReference type="InterPro" id="IPR041658">
    <property type="entry name" value="AAA_lid_11"/>
</dbReference>
<dbReference type="InterPro" id="IPR035699">
    <property type="entry name" value="AAA_6"/>
</dbReference>
<dbReference type="Pfam" id="PF18198">
    <property type="entry name" value="AAA_lid_11"/>
    <property type="match status" value="1"/>
</dbReference>
<dbReference type="Pfam" id="PF08393">
    <property type="entry name" value="DHC_N2"/>
    <property type="match status" value="1"/>
</dbReference>
<keyword evidence="7" id="KW-0970">Cilium biogenesis/degradation</keyword>
<dbReference type="InterPro" id="IPR024317">
    <property type="entry name" value="Dynein_heavy_chain_D4_dom"/>
</dbReference>
<dbReference type="GO" id="GO:0060271">
    <property type="term" value="P:cilium assembly"/>
    <property type="evidence" value="ECO:0007669"/>
    <property type="project" value="UniProtKB-ARBA"/>
</dbReference>
<dbReference type="Pfam" id="PF12775">
    <property type="entry name" value="AAA_7"/>
    <property type="match status" value="1"/>
</dbReference>
<dbReference type="FunFam" id="3.40.50.300:FF:000362">
    <property type="entry name" value="Dynein, axonemal, heavy chain 6"/>
    <property type="match status" value="1"/>
</dbReference>
<keyword evidence="24" id="KW-1185">Reference proteome</keyword>
<evidence type="ECO:0000256" key="3">
    <source>
        <dbReference type="ARBA" id="ARBA00022490"/>
    </source>
</evidence>
<evidence type="ECO:0000313" key="24">
    <source>
        <dbReference type="Proteomes" id="UP000054558"/>
    </source>
</evidence>
<dbReference type="Gene3D" id="3.10.490.20">
    <property type="match status" value="1"/>
</dbReference>
<dbReference type="FunFam" id="1.10.8.1220:FF:000001">
    <property type="entry name" value="Dynein axonemal heavy chain 5"/>
    <property type="match status" value="1"/>
</dbReference>
<evidence type="ECO:0000259" key="22">
    <source>
        <dbReference type="SMART" id="SM00382"/>
    </source>
</evidence>
<evidence type="ECO:0000256" key="12">
    <source>
        <dbReference type="ARBA" id="ARBA00023069"/>
    </source>
</evidence>
<feature type="region of interest" description="Disordered" evidence="21">
    <location>
        <begin position="2015"/>
        <end position="2042"/>
    </location>
</feature>
<evidence type="ECO:0000256" key="13">
    <source>
        <dbReference type="ARBA" id="ARBA00023175"/>
    </source>
</evidence>
<keyword evidence="13" id="KW-0505">Motor protein</keyword>
<feature type="region of interest" description="Disordered" evidence="21">
    <location>
        <begin position="560"/>
        <end position="579"/>
    </location>
</feature>
<dbReference type="Gene3D" id="1.10.287.2620">
    <property type="match status" value="1"/>
</dbReference>
<dbReference type="Gene3D" id="1.10.8.1220">
    <property type="match status" value="1"/>
</dbReference>
<dbReference type="FunFam" id="3.40.50.300:FF:000044">
    <property type="entry name" value="Dynein heavy chain 5, axonemal"/>
    <property type="match status" value="1"/>
</dbReference>
<dbReference type="Gene3D" id="1.10.8.720">
    <property type="entry name" value="Region D6 of dynein motor"/>
    <property type="match status" value="1"/>
</dbReference>
<dbReference type="InterPro" id="IPR043160">
    <property type="entry name" value="Dynein_C_barrel"/>
</dbReference>
<evidence type="ECO:0000256" key="10">
    <source>
        <dbReference type="ARBA" id="ARBA00023017"/>
    </source>
</evidence>
<dbReference type="FunFam" id="1.20.1270.280:FF:000001">
    <property type="entry name" value="dynein heavy chain 7, axonemal"/>
    <property type="match status" value="1"/>
</dbReference>
<dbReference type="Pfam" id="PF18199">
    <property type="entry name" value="Dynein_C"/>
    <property type="match status" value="1"/>
</dbReference>
<dbReference type="GO" id="GO:0005524">
    <property type="term" value="F:ATP binding"/>
    <property type="evidence" value="ECO:0007669"/>
    <property type="project" value="UniProtKB-KW"/>
</dbReference>
<evidence type="ECO:0000313" key="23">
    <source>
        <dbReference type="EMBL" id="GAQ90294.1"/>
    </source>
</evidence>
<keyword evidence="6" id="KW-0547">Nucleotide-binding</keyword>
<comment type="subunit">
    <text evidence="16">The dynein complex consists of at least two heavy chains and a number of intermediate and light chains.</text>
</comment>
<feature type="compositionally biased region" description="Basic and acidic residues" evidence="21">
    <location>
        <begin position="2015"/>
        <end position="2035"/>
    </location>
</feature>
<dbReference type="FunFam" id="3.40.50.300:FF:000223">
    <property type="entry name" value="Dynein heavy chain 3, axonemal"/>
    <property type="match status" value="1"/>
</dbReference>
<dbReference type="SMART" id="SM00382">
    <property type="entry name" value="AAA"/>
    <property type="match status" value="2"/>
</dbReference>
<dbReference type="GO" id="GO:0005858">
    <property type="term" value="C:axonemal dynein complex"/>
    <property type="evidence" value="ECO:0007669"/>
    <property type="project" value="UniProtKB-ARBA"/>
</dbReference>
<evidence type="ECO:0000256" key="21">
    <source>
        <dbReference type="SAM" id="MobiDB-lite"/>
    </source>
</evidence>
<dbReference type="Gene3D" id="1.20.1270.280">
    <property type="match status" value="1"/>
</dbReference>
<evidence type="ECO:0000256" key="5">
    <source>
        <dbReference type="ARBA" id="ARBA00022737"/>
    </source>
</evidence>
<dbReference type="FunFam" id="3.40.50.300:FF:002141">
    <property type="entry name" value="Dynein heavy chain"/>
    <property type="match status" value="1"/>
</dbReference>
<name>A0A1Y1IHL4_KLENI</name>
<evidence type="ECO:0000256" key="14">
    <source>
        <dbReference type="ARBA" id="ARBA00023212"/>
    </source>
</evidence>
<organism evidence="23 24">
    <name type="scientific">Klebsormidium nitens</name>
    <name type="common">Green alga</name>
    <name type="synonym">Ulothrix nitens</name>
    <dbReference type="NCBI Taxonomy" id="105231"/>
    <lineage>
        <taxon>Eukaryota</taxon>
        <taxon>Viridiplantae</taxon>
        <taxon>Streptophyta</taxon>
        <taxon>Klebsormidiophyceae</taxon>
        <taxon>Klebsormidiales</taxon>
        <taxon>Klebsormidiaceae</taxon>
        <taxon>Klebsormidium</taxon>
    </lineage>
</organism>
<keyword evidence="12" id="KW-0969">Cilium</keyword>
<dbReference type="Gene3D" id="1.20.920.20">
    <property type="match status" value="1"/>
</dbReference>
<feature type="compositionally biased region" description="Low complexity" evidence="21">
    <location>
        <begin position="24"/>
        <end position="35"/>
    </location>
</feature>
<evidence type="ECO:0000256" key="1">
    <source>
        <dbReference type="ARBA" id="ARBA00004611"/>
    </source>
</evidence>
<evidence type="ECO:0000256" key="19">
    <source>
        <dbReference type="ARBA" id="ARBA00082102"/>
    </source>
</evidence>
<feature type="compositionally biased region" description="Low complexity" evidence="21">
    <location>
        <begin position="560"/>
        <end position="569"/>
    </location>
</feature>
<dbReference type="Gene3D" id="1.20.920.30">
    <property type="match status" value="1"/>
</dbReference>
<dbReference type="FunFam" id="1.20.920.30:FF:000009">
    <property type="entry name" value="Dynein heavy chain 9"/>
    <property type="match status" value="1"/>
</dbReference>
<dbReference type="InterPro" id="IPR026983">
    <property type="entry name" value="DHC"/>
</dbReference>
<evidence type="ECO:0000256" key="6">
    <source>
        <dbReference type="ARBA" id="ARBA00022741"/>
    </source>
</evidence>
<dbReference type="FunFam" id="1.10.472.130:FF:000005">
    <property type="entry name" value="Dynein axonemal heavy chain 7"/>
    <property type="match status" value="1"/>
</dbReference>
<keyword evidence="14" id="KW-0206">Cytoskeleton</keyword>
<dbReference type="STRING" id="105231.A0A1Y1IHL4"/>
<dbReference type="InterPro" id="IPR035706">
    <property type="entry name" value="AAA_9"/>
</dbReference>
<dbReference type="GO" id="GO:0005874">
    <property type="term" value="C:microtubule"/>
    <property type="evidence" value="ECO:0007669"/>
    <property type="project" value="UniProtKB-KW"/>
</dbReference>
<evidence type="ECO:0000256" key="15">
    <source>
        <dbReference type="ARBA" id="ARBA00023273"/>
    </source>
</evidence>
<dbReference type="InterPro" id="IPR024743">
    <property type="entry name" value="Dynein_HC_stalk"/>
</dbReference>
<keyword evidence="10" id="KW-0243">Dynein</keyword>
<dbReference type="OMA" id="KIWRRIM"/>
<comment type="similarity">
    <text evidence="2">Belongs to the dynein heavy chain family.</text>
</comment>
<dbReference type="FunFam" id="3.10.490.20:FF:000001">
    <property type="entry name" value="dynein heavy chain 7, axonemal"/>
    <property type="match status" value="1"/>
</dbReference>
<dbReference type="Pfam" id="PF12781">
    <property type="entry name" value="AAA_9"/>
    <property type="match status" value="1"/>
</dbReference>
<feature type="compositionally biased region" description="Polar residues" evidence="21">
    <location>
        <begin position="70"/>
        <end position="87"/>
    </location>
</feature>
<dbReference type="InterPro" id="IPR041466">
    <property type="entry name" value="Dynein_AAA5_ext"/>
</dbReference>
<protein>
    <recommendedName>
        <fullName evidence="17">Dynein axonemal heavy chain 7</fullName>
    </recommendedName>
    <alternativeName>
        <fullName evidence="19">Axonemal beta dynein heavy chain 7</fullName>
    </alternativeName>
    <alternativeName>
        <fullName evidence="18">Ciliary dynein heavy chain 7</fullName>
    </alternativeName>
</protein>
<keyword evidence="3" id="KW-0963">Cytoplasm</keyword>
<feature type="region of interest" description="Disordered" evidence="21">
    <location>
        <begin position="1"/>
        <end position="95"/>
    </location>
</feature>
<evidence type="ECO:0000256" key="7">
    <source>
        <dbReference type="ARBA" id="ARBA00022794"/>
    </source>
</evidence>
<dbReference type="GO" id="GO:0003341">
    <property type="term" value="P:cilium movement"/>
    <property type="evidence" value="ECO:0007669"/>
    <property type="project" value="UniProtKB-ARBA"/>
</dbReference>
<evidence type="ECO:0000256" key="9">
    <source>
        <dbReference type="ARBA" id="ARBA00022846"/>
    </source>
</evidence>
<reference evidence="23 24" key="1">
    <citation type="journal article" date="2014" name="Nat. Commun.">
        <title>Klebsormidium flaccidum genome reveals primary factors for plant terrestrial adaptation.</title>
        <authorList>
            <person name="Hori K."/>
            <person name="Maruyama F."/>
            <person name="Fujisawa T."/>
            <person name="Togashi T."/>
            <person name="Yamamoto N."/>
            <person name="Seo M."/>
            <person name="Sato S."/>
            <person name="Yamada T."/>
            <person name="Mori H."/>
            <person name="Tajima N."/>
            <person name="Moriyama T."/>
            <person name="Ikeuchi M."/>
            <person name="Watanabe M."/>
            <person name="Wada H."/>
            <person name="Kobayashi K."/>
            <person name="Saito M."/>
            <person name="Masuda T."/>
            <person name="Sasaki-Sekimoto Y."/>
            <person name="Mashiguchi K."/>
            <person name="Awai K."/>
            <person name="Shimojima M."/>
            <person name="Masuda S."/>
            <person name="Iwai M."/>
            <person name="Nobusawa T."/>
            <person name="Narise T."/>
            <person name="Kondo S."/>
            <person name="Saito H."/>
            <person name="Sato R."/>
            <person name="Murakawa M."/>
            <person name="Ihara Y."/>
            <person name="Oshima-Yamada Y."/>
            <person name="Ohtaka K."/>
            <person name="Satoh M."/>
            <person name="Sonobe K."/>
            <person name="Ishii M."/>
            <person name="Ohtani R."/>
            <person name="Kanamori-Sato M."/>
            <person name="Honoki R."/>
            <person name="Miyazaki D."/>
            <person name="Mochizuki H."/>
            <person name="Umetsu J."/>
            <person name="Higashi K."/>
            <person name="Shibata D."/>
            <person name="Kamiya Y."/>
            <person name="Sato N."/>
            <person name="Nakamura Y."/>
            <person name="Tabata S."/>
            <person name="Ida S."/>
            <person name="Kurokawa K."/>
            <person name="Ohta H."/>
        </authorList>
    </citation>
    <scope>NUCLEOTIDE SEQUENCE [LARGE SCALE GENOMIC DNA]</scope>
    <source>
        <strain evidence="23 24">NIES-2285</strain>
    </source>
</reference>
<sequence>MAPPGGLHVGKAPGEGAAQPGHTSPGKGSGVPKSSATILPPVKVRLPKAFSPSAFGHGGAKKVHPEPGAQSPTAGQNAVTFESSPSRKTSHEEKSALVLGGLQKLPSLKIEGSNRARLLIEEPSQSPTTFGPLPLPASPISAAPQIKFESEPKLGYDPLNTGSFPPRPATWLLFTKGKSGQEQLQTEAKAGDAENGAAPNGAHAQLELFDDPSQDLVHPAVYIRQAHERGEAGAVAKSRYFDTSGQQTWAACTVIQYQAEDDSYLIEWQKTGKRKHVKRQAPILLNLLFDFEDESIFRRRMQAAEEERVRQEEIARYYAFIAGQPFDNPDRLDEDFKQRLMYLAGWQMSHKLISVVDDYYEAAREDYQFAVKRAIVEEAFFHGPPNKRLKLEEMGVQPEDNVRPLPAQGCVSVPYGPEGFAAALDSIRKTLCIGDGGCLAALQKYFTEMDVSNVLMIDPKLARVARPALLQTYADAQTEEMDDAADKLKQEWVPRVVSMVEDLCPQVGESLTPERKELLVRFVRRLALVMTAQLRAVVQQSLEAFVQIWEQFAAAEPAAASEAHAPASPRGGSHTARPTQARARALCDPVFEVQLTVDRDRFEFVPKLSELEGTILQLFDSIIEKASNVDDVTTRLAVLFDIYEPSPMKTLTAGEPFAAARRARVQEVLQENMVGPQELAGAYGRYQSLVSMDAAKYLEEWAGEKNSLDKYEDEITRHNRVAEAVLEESDSHVPFRMVVVNCTQVRASLREKALQLAQMLMAQVLKTTSDRNRFLCERFAEIQTELQKDLKTAEDLDELRKYLAASRKEMAALEKDIAESAAAWELLERLEFEAGDAAADLHWATAAWPQRMQAALQECEARLAGARTAFTKELARDQRALLENIDAIAADVKQFIVQGDLDQVEERVAYVQDIEAKLAQCAAAADLYNAREAIFALPASEYPQLKDIQKEFDPYATLWRTAGEFTTALPGWMDGPFTDLDADAVTADMDKWSRATSKSLKQVSGAAVDVAGQLKSRVESFQGHLPMIVALRNPGMRDRHWAKLSDAVGFPVRADANFSVSRALALNLNTKLTALEEVSEFASKEYSLERTLDKMQGEWAGVKFDYIKWRETGTCILRGLDELQMLLDDQIVKTQSMRASPYIGPFEDRVKLWEAKLNTMQEIVDEWLKCQQAWLYLEPIFGSEDIMQQMPSEGRKFRAVDTTWRRTMEKVAKNPEAMVVASDEELLKNLQEANKLLDLVQKGLSDYLETKRLAFPRFYFLSNDELLEILSETKDPLRVQPFLKKIFEGINGLEFQENMDVTAMLSDGGEKVEFVRTFNPKSAGGQVEKWLIEVEAVMRESLRAVTRRAFDAYAVTERSQWIFQWPGQVVICGSQMYWTAEVAAAIRAHTVREYEDQCTAQLQEVVKKVRGKLSKVDRQTVGALVVIDVHARDVVRNLADAGVSDESDFEWMSQLRYGYEDGAIMVRMINAALAYAFEYLGNSSRLVITPLTDRCYRTLMGALHLNLGGAPEGPAGTGKTETTKDLAKAIAMQCVVFNCSDGLDYLAMGKFFKGLASSGAWACFDEFNRIDLEVLSVIAQQILTIQRAKAAHLKTFEFEGTKLSLRDTCSVFITMNPGYAGRSELPDNLKALFRTVAMMVPDYALISEITLYSFGYLEARDLARKLVATYKLCSEQLSSQNHYDYGMRAVISVLRAAGAVKQKFPDEKEGILMLKSLKDVNLPKFLAQDIPLFEGILSDLFPGVVLPTPDYNRLREACIANCHKLKLQPTPVFLEKIFQLYEMILVRHGLMLVGLSYGAKTSAYRVLAGALTDMHESGDMENRTRCHVINPKSVYIGQLYGQFDAISHEWKDGVLAKTFRTAAVDTSPDRKWILFDGPVDAVWIENMNTVLDDNKKLCLMSGEIVQMTSSMNMIFEVADLAQASPATVSRCGMVYVEPSQIGWRPLKQSWAAGVCLANNEAAMGTLEALFEWLVDPCLRFIRKECRELTPTSDINLPQSLMHMFDSLLDEFRQAENPEKGGKPGEKTKGGGDHGGNKALPAPQGKDLDSWLHSLFVFSLVWSVGGTTDVEGRQKFDKFVRRLLAQNDELGVDLGPGLEIKKPAFKLAVPFPEEGLVYDYVFDKREGAWRAWLKTIDLTPPSVDSAFHEIIVPTIDTARYSYLLELLVTHGRHVLFAGNTGTGKTVYVKHMLTSGLDKNVYQNIMSTFSAQTNANQTQDIIDSKLDKRRKGVYGPPFGMKCVIFVDDLNMPALDKYGSQPPIELLRQWMDHGGWYDREDNSFKQLADIQFVAAMGPPGGGRNPVTARYLRHFHMVSITDFDAGSLSSIFKTIFDWWVRRARLSGDLASLGPAIVDATIDIYQANQRELLPTPAKSHYTYNMRDLSKVFQGMAMVDSGLDDRKSLARLWAHECLRVFHDRLVSTEDREWFIKYMKGQVEQRLNQRCEQVFVGPEGAGLGVDDAVRQLTFGDFMDPNADPKRYTEVQDGARLLAVMEEYLTDYNTQSKTPMPLVLFQYAAQHVCRISRVIRQPFGNALLVGVGGSGRQSLTKLAAAMAGCNLYQVEISKSYGMTEWHEDLKAVLKRAGGDNQSTVFVFSDTQLKEEAFLEDINNILNTGEVPNLFAKDELINMQEMVRSRAKKAGRDGSAGELYRFFVDACRQNLHMVICMSPVGDAFRTRLRMFPSLVNCCTIDWFSEWPESALQSVASKFLSTVEMDRPETRGAVVDMCMLFHQNVRSLAARFQRELQRNVYVTPTSYLELITTYQTLLASKRQEVQTKLRRYEVGLEKLLGAEGQVSVMKQELEALQPVLIQTAKETDELLVVIARETKDAEATRSVVEEEERIANGKASEAKAIKDDCEQELAVAMPLLESALSALDTLTKGDVTEVKAMKNPPAVVKLVMEACCIMKGVKPKRIPDPKEPTKRIDDYWSPAQQMLADTAFLPSLKAYDKDNIPAEVIERIRPYLAMPEFDLVSIKKASNAAYGLAAWIKAMESYDRVAKVVAPKKAKLAQSTAEFEALMAALKVKKAQLKEVEDKLAALNAQLQEMEAKKLQLEKDVDLCSKKLSRAEKLIGGLGGEKIRWTAVAEELRKDYTNLTGDVLLSSGYVAYLGPFTVTYRDQMLEEWAKACRSKSIPCSDHFKLVNTLGDPVRIRDWIINGLPNDGFSIDNGIIMSVARRWPLLIDPQGQANKWIKATEKKNNLEVMKLSDGDFVRRLENCIQFGYPVLLENVGEELDPTLEPLLLKAIFKSGGADCIRLGDSTIEYSHNFRFYMTTKLRNPHYLPEVSVKVCLLNFMITPEGLEDQVLGMAVAKERPDLEEEKTQLVLQSAENKRQLKEIEDKIIEVLSSSEGNILEDETAIDVISSSKTLSVDIAEKQKIAEKTEVKIDEARRGYIPVAQHVASLFFTISDMASIEPMYQYSLTWFINLFLTCVAESEKSSDLGQRIKNLNDYFTYALYCNVCRSLFEKDKLLFGLLLAVTILGRAGQVDRTEFRFLITSGVGVTQKLGPNPATWLSEKQWVEMGRLGELPAFAGLAQSFAENPGAWEPIYTSTEPQNEALPGAWAAALSPFQRLLVLRIFRPDKLVAAITLYVMKAMGQKFVEPPPFDLARSYADSSAVTPLIFVLSPGSDPMAALLKFAESLKQPVQSISLGQGQGPKAAAMIADAAASGAWVVLQNCHLAVSWMATLERICEGLSPDSVHPSFRLWLTSYPSEHFPVTVLQSGVKMTNEPPKGLRANMLKSYMSDPISDPSFFGGCDASERGPAWRKLLFGLCFFHAFVQERLKFGPLGWNIPYQFSDPDLKISMQQLAMFLNEFPGAVPFPALVYLTGECNYGGRVTDAHDRRTLMSILRNIYTPRILDNEYLFSPSGIYYAPPDCSYGGYLEHIKQFPLISLPEVFGLHANGDITKDQQETDQLLASILLTQSRAAAAGGRSKEETLLEVAGDILARLPPAFDLELAGFRFPVCYEESMNSVLCQEMVRYNRLTDVIRSSLRSLQKGLKGLVVMSAEMEQLAAAMYVGRIPAAWAAKSYPSLKPLSSYVDELLERLGMLQKWMDNGPPAKFWISGFYFTHAFLTGVLQNYARKYKIPIDTVGFDFECMPPGEYDTKPEDGAYVTGMYLEGARWDSEKMQLAESLPKVLYSPAPVMWLKPVELSKRREFPHYSCPVYRTTERRGVLATTGHSSNFVMEVKMPTDVAPDHWIRRGVAMLLSLSQ</sequence>